<keyword evidence="3 5" id="KW-1133">Transmembrane helix</keyword>
<accession>A0A3E2DDW3</accession>
<evidence type="ECO:0000256" key="5">
    <source>
        <dbReference type="SAM" id="Phobius"/>
    </source>
</evidence>
<dbReference type="AlphaFoldDB" id="A0A3E2DDW3"/>
<evidence type="ECO:0000313" key="7">
    <source>
        <dbReference type="EMBL" id="RFT43163.1"/>
    </source>
</evidence>
<feature type="transmembrane region" description="Helical" evidence="5">
    <location>
        <begin position="297"/>
        <end position="317"/>
    </location>
</feature>
<feature type="domain" description="VWFA" evidence="6">
    <location>
        <begin position="90"/>
        <end position="280"/>
    </location>
</feature>
<gene>
    <name evidence="7" type="ORF">CHT91_09515</name>
</gene>
<dbReference type="EMBL" id="NOWI01000008">
    <property type="protein sequence ID" value="RFT43163.1"/>
    <property type="molecule type" value="Genomic_DNA"/>
</dbReference>
<dbReference type="InterPro" id="IPR036465">
    <property type="entry name" value="vWFA_dom_sf"/>
</dbReference>
<dbReference type="SUPFAM" id="SSF53300">
    <property type="entry name" value="vWA-like"/>
    <property type="match status" value="1"/>
</dbReference>
<evidence type="ECO:0000256" key="1">
    <source>
        <dbReference type="ARBA" id="ARBA00022475"/>
    </source>
</evidence>
<proteinExistence type="predicted"/>
<dbReference type="PANTHER" id="PTHR22550">
    <property type="entry name" value="SPORE GERMINATION PROTEIN"/>
    <property type="match status" value="1"/>
</dbReference>
<evidence type="ECO:0000313" key="8">
    <source>
        <dbReference type="Proteomes" id="UP000259211"/>
    </source>
</evidence>
<evidence type="ECO:0000259" key="6">
    <source>
        <dbReference type="PROSITE" id="PS50234"/>
    </source>
</evidence>
<comment type="caution">
    <text evidence="7">The sequence shown here is derived from an EMBL/GenBank/DDBJ whole genome shotgun (WGS) entry which is preliminary data.</text>
</comment>
<evidence type="ECO:0000256" key="2">
    <source>
        <dbReference type="ARBA" id="ARBA00022692"/>
    </source>
</evidence>
<sequence length="320" mass="34366">MDMMTLIAFGRPGRLWWLVVPFAFLVVYLIVVLWRRQPRQGRNELKRLLPSSRPWKQHLAMGLSVVSMATMVLAFAQPKAYHEVPHDRATVVVAIDVSRSMVATDVDPSRLSAAKTAAKDFLGDLPPRFNVALVKFAASAQIVVPPTTDRAAVSTAITNLQVMPSTAIGEGIYSSLNALKLVPDDPKRPGQKPPSAIVLLSDGATNVGRPSLEAATDAGREHVPVYTIAYGTAGGYVVEGGQRQPVPVNHYELAAVAKASDGEKFSAESLGQLSDVYKSIAQSVGYEKVFGEVSDKYVGVALALMVLTAASVVTLCARWP</sequence>
<evidence type="ECO:0000256" key="3">
    <source>
        <dbReference type="ARBA" id="ARBA00022989"/>
    </source>
</evidence>
<dbReference type="InterPro" id="IPR002035">
    <property type="entry name" value="VWF_A"/>
</dbReference>
<dbReference type="PROSITE" id="PS50234">
    <property type="entry name" value="VWFA"/>
    <property type="match status" value="1"/>
</dbReference>
<dbReference type="Gene3D" id="3.40.50.410">
    <property type="entry name" value="von Willebrand factor, type A domain"/>
    <property type="match status" value="1"/>
</dbReference>
<organism evidence="7 8">
    <name type="scientific">Cutibacterium avidum</name>
    <dbReference type="NCBI Taxonomy" id="33010"/>
    <lineage>
        <taxon>Bacteria</taxon>
        <taxon>Bacillati</taxon>
        <taxon>Actinomycetota</taxon>
        <taxon>Actinomycetes</taxon>
        <taxon>Propionibacteriales</taxon>
        <taxon>Propionibacteriaceae</taxon>
        <taxon>Cutibacterium</taxon>
    </lineage>
</organism>
<dbReference type="InterPro" id="IPR050768">
    <property type="entry name" value="UPF0353/GerABKA_families"/>
</dbReference>
<dbReference type="Proteomes" id="UP000259211">
    <property type="component" value="Unassembled WGS sequence"/>
</dbReference>
<keyword evidence="4 5" id="KW-0472">Membrane</keyword>
<keyword evidence="2 5" id="KW-0812">Transmembrane</keyword>
<name>A0A3E2DDW3_9ACTN</name>
<dbReference type="PANTHER" id="PTHR22550:SF5">
    <property type="entry name" value="LEUCINE ZIPPER PROTEIN 4"/>
    <property type="match status" value="1"/>
</dbReference>
<dbReference type="RefSeq" id="WP_117189571.1">
    <property type="nucleotide sequence ID" value="NZ_NOWI01000008.1"/>
</dbReference>
<dbReference type="SMART" id="SM00327">
    <property type="entry name" value="VWA"/>
    <property type="match status" value="1"/>
</dbReference>
<dbReference type="Pfam" id="PF13519">
    <property type="entry name" value="VWA_2"/>
    <property type="match status" value="1"/>
</dbReference>
<reference evidence="7 8" key="1">
    <citation type="submission" date="2017-07" db="EMBL/GenBank/DDBJ databases">
        <authorList>
            <person name="Sun Z.S."/>
            <person name="Albrecht U."/>
            <person name="Echele G."/>
            <person name="Lee C.C."/>
        </authorList>
    </citation>
    <scope>NUCLEOTIDE SEQUENCE [LARGE SCALE GENOMIC DNA]</scope>
    <source>
        <strain evidence="7 8">P16-029</strain>
    </source>
</reference>
<feature type="transmembrane region" description="Helical" evidence="5">
    <location>
        <begin position="15"/>
        <end position="34"/>
    </location>
</feature>
<keyword evidence="1" id="KW-1003">Cell membrane</keyword>
<protein>
    <submittedName>
        <fullName evidence="7">Magnesium chelatase</fullName>
    </submittedName>
</protein>
<evidence type="ECO:0000256" key="4">
    <source>
        <dbReference type="ARBA" id="ARBA00023136"/>
    </source>
</evidence>